<evidence type="ECO:0000256" key="1">
    <source>
        <dbReference type="ARBA" id="ARBA00006754"/>
    </source>
</evidence>
<dbReference type="Gene3D" id="1.10.10.2840">
    <property type="entry name" value="PucR C-terminal helix-turn-helix domain"/>
    <property type="match status" value="1"/>
</dbReference>
<keyword evidence="6" id="KW-1185">Reference proteome</keyword>
<evidence type="ECO:0000313" key="5">
    <source>
        <dbReference type="EMBL" id="MFA3839004.1"/>
    </source>
</evidence>
<dbReference type="EMBL" id="JBGOSP010000011">
    <property type="protein sequence ID" value="MFA3839004.1"/>
    <property type="molecule type" value="Genomic_DNA"/>
</dbReference>
<feature type="domain" description="CdaR GGDEF-like" evidence="4">
    <location>
        <begin position="182"/>
        <end position="300"/>
    </location>
</feature>
<dbReference type="InterPro" id="IPR041522">
    <property type="entry name" value="CdaR_GGDEF"/>
</dbReference>
<dbReference type="Pfam" id="PF14361">
    <property type="entry name" value="RsbRD_N"/>
    <property type="match status" value="1"/>
</dbReference>
<comment type="caution">
    <text evidence="5">The sequence shown here is derived from an EMBL/GenBank/DDBJ whole genome shotgun (WGS) entry which is preliminary data.</text>
</comment>
<evidence type="ECO:0000259" key="4">
    <source>
        <dbReference type="Pfam" id="PF17853"/>
    </source>
</evidence>
<organism evidence="5 6">
    <name type="scientific">Streptomyces aureus</name>
    <dbReference type="NCBI Taxonomy" id="193461"/>
    <lineage>
        <taxon>Bacteria</taxon>
        <taxon>Bacillati</taxon>
        <taxon>Actinomycetota</taxon>
        <taxon>Actinomycetes</taxon>
        <taxon>Kitasatosporales</taxon>
        <taxon>Streptomycetaceae</taxon>
        <taxon>Streptomyces</taxon>
    </lineage>
</organism>
<dbReference type="Pfam" id="PF13556">
    <property type="entry name" value="HTH_30"/>
    <property type="match status" value="1"/>
</dbReference>
<evidence type="ECO:0000259" key="3">
    <source>
        <dbReference type="Pfam" id="PF14361"/>
    </source>
</evidence>
<dbReference type="InterPro" id="IPR025751">
    <property type="entry name" value="RsbRD_N_dom"/>
</dbReference>
<feature type="domain" description="RsbT co-antagonist protein RsbRD N-terminal" evidence="3">
    <location>
        <begin position="24"/>
        <end position="168"/>
    </location>
</feature>
<dbReference type="InterPro" id="IPR025736">
    <property type="entry name" value="PucR_C-HTH_dom"/>
</dbReference>
<dbReference type="InterPro" id="IPR051448">
    <property type="entry name" value="CdaR-like_regulators"/>
</dbReference>
<gene>
    <name evidence="5" type="ORF">ACEG43_22955</name>
</gene>
<dbReference type="InterPro" id="IPR042070">
    <property type="entry name" value="PucR_C-HTH_sf"/>
</dbReference>
<sequence length="421" mass="46981">MAVGSVAAEECLSAVASNVAAHTPEVSRDVWELVIAEIPQLRGDGIILNTLKASVEENIATLLHGFENVMPLDNVEGPAAALDYARRLAQRNVPISSLIRSYRLGHCRFLQWCLDELRRQRPDEDVCTATARLMLELSFGYIDRVSERVIEVYQLERDRWLLGQTAVRAVRVREILAEKHVDADSAESALGYRIRRHHHVGMLLWLPQRPLGGEGLARLDRLTSRVAEELNCCTNPLFAARDETLAWAWLPFVSLRDLSWDVLASAVEDGDPTARAAVGDMEPGVEGFRRTHRQAVSAQELAMAAGRGPRVTAYAQVAPIALMCTNIEDTRAWVWSVLGALAFDDEHCARLRETLQIFLATGSSYTATASQQILHKNTVQYRIRKAEEALGRPLQERRRDLELALLAVQYLGSSFLRTNPS</sequence>
<dbReference type="PANTHER" id="PTHR33744:SF1">
    <property type="entry name" value="DNA-BINDING TRANSCRIPTIONAL ACTIVATOR ADER"/>
    <property type="match status" value="1"/>
</dbReference>
<name>A0ABV4SKN2_9ACTN</name>
<reference evidence="5 6" key="1">
    <citation type="submission" date="2024-08" db="EMBL/GenBank/DDBJ databases">
        <title>Genome sequence of Streptomyces aureus CACIA-1.46HGO.</title>
        <authorList>
            <person name="Evangelista-Martinez Z."/>
        </authorList>
    </citation>
    <scope>NUCLEOTIDE SEQUENCE [LARGE SCALE GENOMIC DNA]</scope>
    <source>
        <strain evidence="5 6">CACIA-1.46HGO</strain>
    </source>
</reference>
<dbReference type="Proteomes" id="UP001571476">
    <property type="component" value="Unassembled WGS sequence"/>
</dbReference>
<evidence type="ECO:0000259" key="2">
    <source>
        <dbReference type="Pfam" id="PF13556"/>
    </source>
</evidence>
<dbReference type="RefSeq" id="WP_372563936.1">
    <property type="nucleotide sequence ID" value="NZ_JBGOSP010000011.1"/>
</dbReference>
<protein>
    <submittedName>
        <fullName evidence="5">PucR family transcriptional regulator</fullName>
    </submittedName>
</protein>
<comment type="similarity">
    <text evidence="1">Belongs to the CdaR family.</text>
</comment>
<feature type="domain" description="PucR C-terminal helix-turn-helix" evidence="2">
    <location>
        <begin position="351"/>
        <end position="407"/>
    </location>
</feature>
<accession>A0ABV4SKN2</accession>
<evidence type="ECO:0000313" key="6">
    <source>
        <dbReference type="Proteomes" id="UP001571476"/>
    </source>
</evidence>
<proteinExistence type="inferred from homology"/>
<dbReference type="PANTHER" id="PTHR33744">
    <property type="entry name" value="CARBOHYDRATE DIACID REGULATOR"/>
    <property type="match status" value="1"/>
</dbReference>
<dbReference type="Pfam" id="PF17853">
    <property type="entry name" value="GGDEF_2"/>
    <property type="match status" value="1"/>
</dbReference>